<feature type="region of interest" description="Disordered" evidence="1">
    <location>
        <begin position="823"/>
        <end position="873"/>
    </location>
</feature>
<feature type="region of interest" description="Disordered" evidence="1">
    <location>
        <begin position="496"/>
        <end position="523"/>
    </location>
</feature>
<gene>
    <name evidence="3" type="ORF">QR680_009860</name>
</gene>
<keyword evidence="2" id="KW-0472">Membrane</keyword>
<feature type="transmembrane region" description="Helical" evidence="2">
    <location>
        <begin position="116"/>
        <end position="136"/>
    </location>
</feature>
<feature type="transmembrane region" description="Helical" evidence="2">
    <location>
        <begin position="200"/>
        <end position="218"/>
    </location>
</feature>
<reference evidence="3" key="1">
    <citation type="submission" date="2023-06" db="EMBL/GenBank/DDBJ databases">
        <title>Genomic analysis of the entomopathogenic nematode Steinernema hermaphroditum.</title>
        <authorList>
            <person name="Schwarz E.M."/>
            <person name="Heppert J.K."/>
            <person name="Baniya A."/>
            <person name="Schwartz H.T."/>
            <person name="Tan C.-H."/>
            <person name="Antoshechkin I."/>
            <person name="Sternberg P.W."/>
            <person name="Goodrich-Blair H."/>
            <person name="Dillman A.R."/>
        </authorList>
    </citation>
    <scope>NUCLEOTIDE SEQUENCE</scope>
    <source>
        <strain evidence="3">PS9179</strain>
        <tissue evidence="3">Whole animal</tissue>
    </source>
</reference>
<keyword evidence="4" id="KW-1185">Reference proteome</keyword>
<evidence type="ECO:0000256" key="2">
    <source>
        <dbReference type="SAM" id="Phobius"/>
    </source>
</evidence>
<evidence type="ECO:0000313" key="3">
    <source>
        <dbReference type="EMBL" id="KAK0426712.1"/>
    </source>
</evidence>
<comment type="caution">
    <text evidence="3">The sequence shown here is derived from an EMBL/GenBank/DDBJ whole genome shotgun (WGS) entry which is preliminary data.</text>
</comment>
<feature type="region of interest" description="Disordered" evidence="1">
    <location>
        <begin position="1056"/>
        <end position="1078"/>
    </location>
</feature>
<evidence type="ECO:0000256" key="1">
    <source>
        <dbReference type="SAM" id="MobiDB-lite"/>
    </source>
</evidence>
<feature type="transmembrane region" description="Helical" evidence="2">
    <location>
        <begin position="163"/>
        <end position="188"/>
    </location>
</feature>
<dbReference type="Proteomes" id="UP001175271">
    <property type="component" value="Unassembled WGS sequence"/>
</dbReference>
<dbReference type="AlphaFoldDB" id="A0AA39ILW7"/>
<feature type="region of interest" description="Disordered" evidence="1">
    <location>
        <begin position="599"/>
        <end position="653"/>
    </location>
</feature>
<feature type="compositionally biased region" description="Gly residues" evidence="1">
    <location>
        <begin position="856"/>
        <end position="866"/>
    </location>
</feature>
<evidence type="ECO:0000313" key="4">
    <source>
        <dbReference type="Proteomes" id="UP001175271"/>
    </source>
</evidence>
<dbReference type="EMBL" id="JAUCMV010000001">
    <property type="protein sequence ID" value="KAK0426712.1"/>
    <property type="molecule type" value="Genomic_DNA"/>
</dbReference>
<feature type="transmembrane region" description="Helical" evidence="2">
    <location>
        <begin position="85"/>
        <end position="104"/>
    </location>
</feature>
<feature type="transmembrane region" description="Helical" evidence="2">
    <location>
        <begin position="6"/>
        <end position="30"/>
    </location>
</feature>
<feature type="transmembrane region" description="Helical" evidence="2">
    <location>
        <begin position="42"/>
        <end position="65"/>
    </location>
</feature>
<feature type="region of interest" description="Disordered" evidence="1">
    <location>
        <begin position="551"/>
        <end position="571"/>
    </location>
</feature>
<accession>A0AA39ILW7</accession>
<dbReference type="SUPFAM" id="SSF81321">
    <property type="entry name" value="Family A G protein-coupled receptor-like"/>
    <property type="match status" value="1"/>
</dbReference>
<name>A0AA39ILW7_9BILA</name>
<proteinExistence type="predicted"/>
<feature type="compositionally biased region" description="Polar residues" evidence="1">
    <location>
        <begin position="613"/>
        <end position="623"/>
    </location>
</feature>
<feature type="compositionally biased region" description="Polar residues" evidence="1">
    <location>
        <begin position="1063"/>
        <end position="1078"/>
    </location>
</feature>
<keyword evidence="2" id="KW-0812">Transmembrane</keyword>
<protein>
    <submittedName>
        <fullName evidence="3">Uncharacterized protein</fullName>
    </submittedName>
</protein>
<feature type="compositionally biased region" description="Polar residues" evidence="1">
    <location>
        <begin position="833"/>
        <end position="848"/>
    </location>
</feature>
<organism evidence="3 4">
    <name type="scientific">Steinernema hermaphroditum</name>
    <dbReference type="NCBI Taxonomy" id="289476"/>
    <lineage>
        <taxon>Eukaryota</taxon>
        <taxon>Metazoa</taxon>
        <taxon>Ecdysozoa</taxon>
        <taxon>Nematoda</taxon>
        <taxon>Chromadorea</taxon>
        <taxon>Rhabditida</taxon>
        <taxon>Tylenchina</taxon>
        <taxon>Panagrolaimomorpha</taxon>
        <taxon>Strongyloidoidea</taxon>
        <taxon>Steinernematidae</taxon>
        <taxon>Steinernema</taxon>
    </lineage>
</organism>
<sequence length="1078" mass="114916">MRVIAIVTGVFYALDFFVFIVPYGYVLWILQRWRQFNNNWSYRIMTHICAVNVVQLGITLPAAVFEFSRTSFSVKLTETLGAIGYWYRPSYAIFLALLAFNRFLRVFRFWPKYEVHFYWTVIVQYSSLLVVIFTVLSGRVDLSFTYCFETNIYYSLNESVVDVEFYCTLSALAVTLFLYATILTRLYYNKYISNLKLSRLEAVILVQAVLAFLPLAILRCTRYFQISRDYIDGNLYATFAYNILYRSLPAINFATLLMCNSAFTSTSGGVESVGWNASWSFVSTLRNHPRPHQAEQFCGLQPVKMAQVQLKDERNVSKIDNDITAKPETKDDKVAVPEGAKVDKLETEGQYAVSNPGTESTYQRVEQGTRTALIYWDGWLTARDAMEFEKEGDYFVSAPEKDKERTTKKIVRMVSLDTAPNGKNWSYGPNGEVIYHKTGFVGIFDKTVSRNQMNEIVSQYGSLIPVSNALLPVQTGPSIGTQYDLTKGQKSAYASVSSHGASGKGGGIAGAQNPMLPGSGNAKQNVSAYNEVGRDQRSAYASFSSHGAVAKGGEKAGTQNPMLPGSGNAKQNVSAYNEVGRDQRSAYASFSSHGVVAKGGGKAGAQNPMLPGSGNTRQNTSAYNDVVGDQRGQGVSDSRSGYPNDGYSGPWGANGPPYRKNWKIENGKIVYISTGFVSAAKSGALRGNISGVGNFQQRQDSSAYMSAGGSGAVGGSSAGIGRTRSGYQDGNFQQRQDSSAYMSAGGSGAVGGNSAGIGRTRSGYQDGNFQQRQDGSAYMSAGGSGAVGGGSAGIGRTRSGYQDGNFQQRQDVSAYMSAGGSGAVGGGSAGLGRTQSGNQDGNFQQRQESSAYMSAGGSGAVGGSSAGIGRTRSGYQDGNFQQRQDASAYMSAGGSGAVSGGSAGFGRTQGGNKDGNFQQRHGSSAYMDANVSGVNGGNYGLGGLGPKGSQASNFQQRHNSSAYLDAASVITGGGCKGITRTGGIGASGKKSNLDARDLGKEGYGNKTFDGYPNDGYNGPWSANGAPYRKNWKIEGGKIAYIPTGFVGYFDPKKTHSGGHSVAAGSTSGGSQTPRSAYL</sequence>
<keyword evidence="2" id="KW-1133">Transmembrane helix</keyword>